<organism evidence="2 3">
    <name type="scientific">Fischerella major NIES-592</name>
    <dbReference type="NCBI Taxonomy" id="210994"/>
    <lineage>
        <taxon>Bacteria</taxon>
        <taxon>Bacillati</taxon>
        <taxon>Cyanobacteriota</taxon>
        <taxon>Cyanophyceae</taxon>
        <taxon>Nostocales</taxon>
        <taxon>Hapalosiphonaceae</taxon>
        <taxon>Fischerella</taxon>
    </lineage>
</organism>
<evidence type="ECO:0000313" key="3">
    <source>
        <dbReference type="Proteomes" id="UP000186391"/>
    </source>
</evidence>
<sequence>MKFIKKVSAGVLLSFGFIFLMISAVEILTYNQKPTPQEQQKAADSMIGGLVFGLPAIAYGGWLVWSMRKQHQKLLSDRLQSTFYRLVEENSGTISLLSFAKQAEISGEEARQYLDAKAKEFNATFDINPQGGVYYHFHV</sequence>
<keyword evidence="1" id="KW-0812">Transmembrane</keyword>
<protein>
    <submittedName>
        <fullName evidence="2">Uncharacterized protein</fullName>
    </submittedName>
</protein>
<gene>
    <name evidence="2" type="ORF">NIES592_00120</name>
</gene>
<evidence type="ECO:0000313" key="2">
    <source>
        <dbReference type="EMBL" id="OKH16125.1"/>
    </source>
</evidence>
<feature type="transmembrane region" description="Helical" evidence="1">
    <location>
        <begin position="45"/>
        <end position="65"/>
    </location>
</feature>
<reference evidence="2 3" key="1">
    <citation type="submission" date="2016-11" db="EMBL/GenBank/DDBJ databases">
        <title>Draft Genome Sequences of Nine Cyanobacterial Strains from Diverse Habitats.</title>
        <authorList>
            <person name="Zhu T."/>
            <person name="Hou S."/>
            <person name="Lu X."/>
            <person name="Hess W.R."/>
        </authorList>
    </citation>
    <scope>NUCLEOTIDE SEQUENCE [LARGE SCALE GENOMIC DNA]</scope>
    <source>
        <strain evidence="2 3">NIES-592</strain>
    </source>
</reference>
<feature type="transmembrane region" description="Helical" evidence="1">
    <location>
        <begin position="7"/>
        <end position="25"/>
    </location>
</feature>
<dbReference type="AlphaFoldDB" id="A0A1U7H4C5"/>
<dbReference type="RefSeq" id="WP_062249664.1">
    <property type="nucleotide sequence ID" value="NZ_MRCA01000001.1"/>
</dbReference>
<dbReference type="OrthoDB" id="574450at2"/>
<evidence type="ECO:0000256" key="1">
    <source>
        <dbReference type="SAM" id="Phobius"/>
    </source>
</evidence>
<accession>A0A1U7H4C5</accession>
<proteinExistence type="predicted"/>
<keyword evidence="1" id="KW-0472">Membrane</keyword>
<name>A0A1U7H4C5_9CYAN</name>
<keyword evidence="1" id="KW-1133">Transmembrane helix</keyword>
<dbReference type="EMBL" id="MRCA01000001">
    <property type="protein sequence ID" value="OKH16125.1"/>
    <property type="molecule type" value="Genomic_DNA"/>
</dbReference>
<keyword evidence="3" id="KW-1185">Reference proteome</keyword>
<comment type="caution">
    <text evidence="2">The sequence shown here is derived from an EMBL/GenBank/DDBJ whole genome shotgun (WGS) entry which is preliminary data.</text>
</comment>
<dbReference type="Proteomes" id="UP000186391">
    <property type="component" value="Unassembled WGS sequence"/>
</dbReference>